<dbReference type="EMBL" id="JBJQOH010000008">
    <property type="protein sequence ID" value="KAL3676914.1"/>
    <property type="molecule type" value="Genomic_DNA"/>
</dbReference>
<gene>
    <name evidence="6" type="ORF">R1sor_026862</name>
</gene>
<dbReference type="PANTHER" id="PTHR21495">
    <property type="entry name" value="NUCLEOPORIN-RELATED"/>
    <property type="match status" value="1"/>
</dbReference>
<dbReference type="Proteomes" id="UP001633002">
    <property type="component" value="Unassembled WGS sequence"/>
</dbReference>
<evidence type="ECO:0000256" key="4">
    <source>
        <dbReference type="RuleBase" id="RU363099"/>
    </source>
</evidence>
<comment type="caution">
    <text evidence="6">The sequence shown here is derived from an EMBL/GenBank/DDBJ whole genome shotgun (WGS) entry which is preliminary data.</text>
</comment>
<dbReference type="AlphaFoldDB" id="A0ABD3GGR4"/>
<evidence type="ECO:0000256" key="5">
    <source>
        <dbReference type="SAM" id="Phobius"/>
    </source>
</evidence>
<comment type="function">
    <text evidence="4">Dirigent proteins impart stereoselectivity on the phenoxy radical-coupling reaction, yielding optically active lignans from two molecules of coniferyl alcohol in the biosynthesis of lignans, flavonolignans, and alkaloids and thus plays a central role in plant secondary metabolism.</text>
</comment>
<evidence type="ECO:0000256" key="2">
    <source>
        <dbReference type="ARBA" id="ARBA00011738"/>
    </source>
</evidence>
<dbReference type="InterPro" id="IPR004265">
    <property type="entry name" value="Dirigent"/>
</dbReference>
<evidence type="ECO:0000313" key="7">
    <source>
        <dbReference type="Proteomes" id="UP001633002"/>
    </source>
</evidence>
<dbReference type="Gene3D" id="2.40.480.10">
    <property type="entry name" value="Allene oxide cyclase-like"/>
    <property type="match status" value="1"/>
</dbReference>
<feature type="transmembrane region" description="Helical" evidence="5">
    <location>
        <begin position="34"/>
        <end position="55"/>
    </location>
</feature>
<keyword evidence="7" id="KW-1185">Reference proteome</keyword>
<keyword evidence="4" id="KW-0052">Apoplast</keyword>
<organism evidence="6 7">
    <name type="scientific">Riccia sorocarpa</name>
    <dbReference type="NCBI Taxonomy" id="122646"/>
    <lineage>
        <taxon>Eukaryota</taxon>
        <taxon>Viridiplantae</taxon>
        <taxon>Streptophyta</taxon>
        <taxon>Embryophyta</taxon>
        <taxon>Marchantiophyta</taxon>
        <taxon>Marchantiopsida</taxon>
        <taxon>Marchantiidae</taxon>
        <taxon>Marchantiales</taxon>
        <taxon>Ricciaceae</taxon>
        <taxon>Riccia</taxon>
    </lineage>
</organism>
<dbReference type="InterPro" id="IPR044859">
    <property type="entry name" value="Allene_oxi_cyc_Dirigent"/>
</dbReference>
<comment type="similarity">
    <text evidence="1 4">Belongs to the plant dirigent protein family.</text>
</comment>
<dbReference type="GO" id="GO:0009699">
    <property type="term" value="P:phenylpropanoid biosynthetic process"/>
    <property type="evidence" value="ECO:0007669"/>
    <property type="project" value="UniProtKB-ARBA"/>
</dbReference>
<sequence>MGDRYARDHSSLDTLSPALHQLTSLGLRLRRIMALLKFLVLEVTLTLLAICSSYSTVDAVGYADHPYNFHPPRLPKPDFKFTFYMQNRGGLNGTNRAVTLPVDRVDRLNLTDQSWFRDSNSSFFGTIGVFENPLTLEDPSNSTQVGFGRGIYVFDRKVPVGAPFGSNGVEWLWTAIFNEKSGLANSTLCIKGWNLERESVIGTGGEVAICGGTGKFRLAQGYVHITAVLKKGEVSLKHVASVFIKA</sequence>
<reference evidence="6 7" key="1">
    <citation type="submission" date="2024-09" db="EMBL/GenBank/DDBJ databases">
        <title>Chromosome-scale assembly of Riccia sorocarpa.</title>
        <authorList>
            <person name="Paukszto L."/>
        </authorList>
    </citation>
    <scope>NUCLEOTIDE SEQUENCE [LARGE SCALE GENOMIC DNA]</scope>
    <source>
        <strain evidence="6">LP-2024</strain>
        <tissue evidence="6">Aerial parts of the thallus</tissue>
    </source>
</reference>
<name>A0ABD3GGR4_9MARC</name>
<evidence type="ECO:0000256" key="1">
    <source>
        <dbReference type="ARBA" id="ARBA00010746"/>
    </source>
</evidence>
<keyword evidence="3 4" id="KW-0964">Secreted</keyword>
<keyword evidence="5" id="KW-1133">Transmembrane helix</keyword>
<evidence type="ECO:0000256" key="3">
    <source>
        <dbReference type="ARBA" id="ARBA00022525"/>
    </source>
</evidence>
<accession>A0ABD3GGR4</accession>
<comment type="subunit">
    <text evidence="2 4">Homodimer.</text>
</comment>
<comment type="subcellular location">
    <subcellularLocation>
        <location evidence="4">Secreted</location>
        <location evidence="4">Extracellular space</location>
        <location evidence="4">Apoplast</location>
    </subcellularLocation>
</comment>
<keyword evidence="5" id="KW-0472">Membrane</keyword>
<proteinExistence type="inferred from homology"/>
<keyword evidence="5" id="KW-0812">Transmembrane</keyword>
<protein>
    <recommendedName>
        <fullName evidence="4">Dirigent protein</fullName>
    </recommendedName>
</protein>
<dbReference type="Pfam" id="PF03018">
    <property type="entry name" value="Dirigent"/>
    <property type="match status" value="1"/>
</dbReference>
<evidence type="ECO:0000313" key="6">
    <source>
        <dbReference type="EMBL" id="KAL3676914.1"/>
    </source>
</evidence>
<dbReference type="GO" id="GO:0048046">
    <property type="term" value="C:apoplast"/>
    <property type="evidence" value="ECO:0007669"/>
    <property type="project" value="UniProtKB-SubCell"/>
</dbReference>